<dbReference type="SMART" id="SM00421">
    <property type="entry name" value="HTH_LUXR"/>
    <property type="match status" value="1"/>
</dbReference>
<dbReference type="Proteomes" id="UP001596086">
    <property type="component" value="Unassembled WGS sequence"/>
</dbReference>
<evidence type="ECO:0000259" key="4">
    <source>
        <dbReference type="PROSITE" id="PS50110"/>
    </source>
</evidence>
<dbReference type="InterPro" id="IPR000792">
    <property type="entry name" value="Tscrpt_reg_LuxR_C"/>
</dbReference>
<dbReference type="InterPro" id="IPR039420">
    <property type="entry name" value="WalR-like"/>
</dbReference>
<dbReference type="InterPro" id="IPR011006">
    <property type="entry name" value="CheY-like_superfamily"/>
</dbReference>
<gene>
    <name evidence="5" type="ORF">ACFPO9_08695</name>
</gene>
<organism evidence="5 6">
    <name type="scientific">Massilia aerilata</name>
    <dbReference type="NCBI Taxonomy" id="453817"/>
    <lineage>
        <taxon>Bacteria</taxon>
        <taxon>Pseudomonadati</taxon>
        <taxon>Pseudomonadota</taxon>
        <taxon>Betaproteobacteria</taxon>
        <taxon>Burkholderiales</taxon>
        <taxon>Oxalobacteraceae</taxon>
        <taxon>Telluria group</taxon>
        <taxon>Massilia</taxon>
    </lineage>
</organism>
<dbReference type="Pfam" id="PF00196">
    <property type="entry name" value="GerE"/>
    <property type="match status" value="1"/>
</dbReference>
<keyword evidence="2" id="KW-0238">DNA-binding</keyword>
<dbReference type="RefSeq" id="WP_379769535.1">
    <property type="nucleotide sequence ID" value="NZ_JBHSMZ010000005.1"/>
</dbReference>
<evidence type="ECO:0000256" key="3">
    <source>
        <dbReference type="PROSITE-ProRule" id="PRU00169"/>
    </source>
</evidence>
<reference evidence="6" key="1">
    <citation type="journal article" date="2019" name="Int. J. Syst. Evol. Microbiol.">
        <title>The Global Catalogue of Microorganisms (GCM) 10K type strain sequencing project: providing services to taxonomists for standard genome sequencing and annotation.</title>
        <authorList>
            <consortium name="The Broad Institute Genomics Platform"/>
            <consortium name="The Broad Institute Genome Sequencing Center for Infectious Disease"/>
            <person name="Wu L."/>
            <person name="Ma J."/>
        </authorList>
    </citation>
    <scope>NUCLEOTIDE SEQUENCE [LARGE SCALE GENOMIC DNA]</scope>
    <source>
        <strain evidence="6">CGMCC 4.5798</strain>
    </source>
</reference>
<comment type="caution">
    <text evidence="5">The sequence shown here is derived from an EMBL/GenBank/DDBJ whole genome shotgun (WGS) entry which is preliminary data.</text>
</comment>
<dbReference type="PANTHER" id="PTHR43214">
    <property type="entry name" value="TWO-COMPONENT RESPONSE REGULATOR"/>
    <property type="match status" value="1"/>
</dbReference>
<name>A0ABW0RZY8_9BURK</name>
<protein>
    <submittedName>
        <fullName evidence="5">Response regulator</fullName>
    </submittedName>
</protein>
<dbReference type="SUPFAM" id="SSF46894">
    <property type="entry name" value="C-terminal effector domain of the bipartite response regulators"/>
    <property type="match status" value="1"/>
</dbReference>
<evidence type="ECO:0000256" key="2">
    <source>
        <dbReference type="ARBA" id="ARBA00023125"/>
    </source>
</evidence>
<proteinExistence type="predicted"/>
<comment type="caution">
    <text evidence="3">Lacks conserved residue(s) required for the propagation of feature annotation.</text>
</comment>
<feature type="domain" description="Response regulatory" evidence="4">
    <location>
        <begin position="3"/>
        <end position="118"/>
    </location>
</feature>
<keyword evidence="6" id="KW-1185">Reference proteome</keyword>
<dbReference type="PROSITE" id="PS50110">
    <property type="entry name" value="RESPONSE_REGULATORY"/>
    <property type="match status" value="1"/>
</dbReference>
<dbReference type="Pfam" id="PF00072">
    <property type="entry name" value="Response_reg"/>
    <property type="match status" value="1"/>
</dbReference>
<evidence type="ECO:0000256" key="1">
    <source>
        <dbReference type="ARBA" id="ARBA00022553"/>
    </source>
</evidence>
<dbReference type="InterPro" id="IPR001789">
    <property type="entry name" value="Sig_transdc_resp-reg_receiver"/>
</dbReference>
<dbReference type="InterPro" id="IPR058245">
    <property type="entry name" value="NreC/VraR/RcsB-like_REC"/>
</dbReference>
<sequence>MIRTLMAEANPVARLGMRSILGTHADALEIDEAGSLDELLGKLRERYYEFIIVEPAMCGAGAALVGRLRELSPWSDILVFTALDELSFGVDAIRSGARGYLMKTATRDELRTAVKRVTGGKLYLSKALAAEFERGARKYDARNKPHENLSKREFQVFSLAVCGMTPIESAHILEVSTETVGAFRDSVLARLGLATPRELAGYATEQGLLRECRTTCSALWSGRYGQHGAEPATRRIPATV</sequence>
<evidence type="ECO:0000313" key="5">
    <source>
        <dbReference type="EMBL" id="MFC5548587.1"/>
    </source>
</evidence>
<dbReference type="InterPro" id="IPR016032">
    <property type="entry name" value="Sig_transdc_resp-reg_C-effctor"/>
</dbReference>
<dbReference type="SMART" id="SM00448">
    <property type="entry name" value="REC"/>
    <property type="match status" value="1"/>
</dbReference>
<dbReference type="EMBL" id="JBHSMZ010000005">
    <property type="protein sequence ID" value="MFC5548587.1"/>
    <property type="molecule type" value="Genomic_DNA"/>
</dbReference>
<keyword evidence="1" id="KW-0597">Phosphoprotein</keyword>
<evidence type="ECO:0000313" key="6">
    <source>
        <dbReference type="Proteomes" id="UP001596086"/>
    </source>
</evidence>
<dbReference type="Gene3D" id="3.40.50.2300">
    <property type="match status" value="1"/>
</dbReference>
<dbReference type="CDD" id="cd17535">
    <property type="entry name" value="REC_NarL-like"/>
    <property type="match status" value="1"/>
</dbReference>
<accession>A0ABW0RZY8</accession>
<dbReference type="SUPFAM" id="SSF52172">
    <property type="entry name" value="CheY-like"/>
    <property type="match status" value="1"/>
</dbReference>